<sequence>MGSHPHAQLQRTSGYRNNNHGVYLQTGETRTLMYPQETGCFICTASVLAVTGHQFWAALSSSNDHYGPAEAVFQCYSSCELLVYTTNKQLFETPGPGPLVLLPVSVIDRTESQSLQYFSFSPLLRGQLLEASLLSSKAGTVFSASSARALLPLLLLRTPSFSGLLLIRLCLWIALNTNIEIPVQFPMFPSTLPYIHFQGIDNGSQLTPTRAHRYLHPRLLKRTASEKRDLRRQREAHSKGQCLPPTEHATRPCLLNRRGASPSGFTVLGPTPPDRNYNPVLPAPTNSVTRAPVAFQLAPPPRTHWAGARRAHARQAAAGVSSRCNLLRRRPREPADPGLVAKSDVVNRIKTEGRKSAARSSSGGGVSSSRSVPEAPGGLSALPGSRPPSSPPRRLWSGRVSVPLRRSPAHLPLTPFSLGVPQALGDCGGCDRAGLPLLGRGGSPAGLAAAPGEPRCCQPASPGEERG</sequence>
<dbReference type="AlphaFoldDB" id="A0A8J6ADP9"/>
<feature type="region of interest" description="Disordered" evidence="1">
    <location>
        <begin position="308"/>
        <end position="397"/>
    </location>
</feature>
<evidence type="ECO:0000313" key="3">
    <source>
        <dbReference type="Proteomes" id="UP000700334"/>
    </source>
</evidence>
<evidence type="ECO:0000313" key="2">
    <source>
        <dbReference type="EMBL" id="KAG8516510.1"/>
    </source>
</evidence>
<dbReference type="OrthoDB" id="10665889at2759"/>
<dbReference type="Proteomes" id="UP000700334">
    <property type="component" value="Unassembled WGS sequence"/>
</dbReference>
<proteinExistence type="predicted"/>
<gene>
    <name evidence="2" type="ORF">J0S82_008214</name>
</gene>
<feature type="compositionally biased region" description="Low complexity" evidence="1">
    <location>
        <begin position="367"/>
        <end position="384"/>
    </location>
</feature>
<reference evidence="2" key="1">
    <citation type="journal article" date="2021" name="Evol. Appl.">
        <title>The genome of the Pyrenean desman and the effects of bottlenecks and inbreeding on the genomic landscape of an endangered species.</title>
        <authorList>
            <person name="Escoda L."/>
            <person name="Castresana J."/>
        </authorList>
    </citation>
    <scope>NUCLEOTIDE SEQUENCE</scope>
    <source>
        <strain evidence="2">IBE-C5619</strain>
    </source>
</reference>
<protein>
    <submittedName>
        <fullName evidence="2">Uncharacterized protein</fullName>
    </submittedName>
</protein>
<feature type="compositionally biased region" description="Low complexity" evidence="1">
    <location>
        <begin position="445"/>
        <end position="455"/>
    </location>
</feature>
<feature type="compositionally biased region" description="Basic and acidic residues" evidence="1">
    <location>
        <begin position="345"/>
        <end position="355"/>
    </location>
</feature>
<accession>A0A8J6ADP9</accession>
<comment type="caution">
    <text evidence="2">The sequence shown here is derived from an EMBL/GenBank/DDBJ whole genome shotgun (WGS) entry which is preliminary data.</text>
</comment>
<feature type="region of interest" description="Disordered" evidence="1">
    <location>
        <begin position="440"/>
        <end position="467"/>
    </location>
</feature>
<dbReference type="EMBL" id="JAGFMF010011678">
    <property type="protein sequence ID" value="KAG8516510.1"/>
    <property type="molecule type" value="Genomic_DNA"/>
</dbReference>
<feature type="compositionally biased region" description="Basic and acidic residues" evidence="1">
    <location>
        <begin position="226"/>
        <end position="238"/>
    </location>
</feature>
<evidence type="ECO:0000256" key="1">
    <source>
        <dbReference type="SAM" id="MobiDB-lite"/>
    </source>
</evidence>
<name>A0A8J6ADP9_GALPY</name>
<organism evidence="2 3">
    <name type="scientific">Galemys pyrenaicus</name>
    <name type="common">Iberian desman</name>
    <name type="synonym">Pyrenean desman</name>
    <dbReference type="NCBI Taxonomy" id="202257"/>
    <lineage>
        <taxon>Eukaryota</taxon>
        <taxon>Metazoa</taxon>
        <taxon>Chordata</taxon>
        <taxon>Craniata</taxon>
        <taxon>Vertebrata</taxon>
        <taxon>Euteleostomi</taxon>
        <taxon>Mammalia</taxon>
        <taxon>Eutheria</taxon>
        <taxon>Laurasiatheria</taxon>
        <taxon>Eulipotyphla</taxon>
        <taxon>Talpidae</taxon>
        <taxon>Galemys</taxon>
    </lineage>
</organism>
<feature type="region of interest" description="Disordered" evidence="1">
    <location>
        <begin position="226"/>
        <end position="249"/>
    </location>
</feature>
<keyword evidence="3" id="KW-1185">Reference proteome</keyword>